<comment type="caution">
    <text evidence="2">The sequence shown here is derived from an EMBL/GenBank/DDBJ whole genome shotgun (WGS) entry which is preliminary data.</text>
</comment>
<protein>
    <submittedName>
        <fullName evidence="2">Uncharacterized protein</fullName>
    </submittedName>
</protein>
<gene>
    <name evidence="2" type="ORF">CUNI_LOCUS4016</name>
</gene>
<keyword evidence="3" id="KW-1185">Reference proteome</keyword>
<evidence type="ECO:0000313" key="3">
    <source>
        <dbReference type="Proteomes" id="UP000678393"/>
    </source>
</evidence>
<dbReference type="AlphaFoldDB" id="A0A8S3YPU1"/>
<dbReference type="EMBL" id="CAJHNH020000557">
    <property type="protein sequence ID" value="CAG5118458.1"/>
    <property type="molecule type" value="Genomic_DNA"/>
</dbReference>
<feature type="non-terminal residue" evidence="2">
    <location>
        <position position="60"/>
    </location>
</feature>
<feature type="non-terminal residue" evidence="2">
    <location>
        <position position="1"/>
    </location>
</feature>
<sequence length="60" mass="6367">DRQPLSPGSPSMFTSTQRPSTLCIPTGDYTQSGGIAHSVRWYRPLGQVVSPTQSGGIAHP</sequence>
<evidence type="ECO:0000256" key="1">
    <source>
        <dbReference type="SAM" id="MobiDB-lite"/>
    </source>
</evidence>
<evidence type="ECO:0000313" key="2">
    <source>
        <dbReference type="EMBL" id="CAG5118458.1"/>
    </source>
</evidence>
<dbReference type="Proteomes" id="UP000678393">
    <property type="component" value="Unassembled WGS sequence"/>
</dbReference>
<accession>A0A8S3YPU1</accession>
<feature type="compositionally biased region" description="Polar residues" evidence="1">
    <location>
        <begin position="1"/>
        <end position="20"/>
    </location>
</feature>
<name>A0A8S3YPU1_9EUPU</name>
<feature type="region of interest" description="Disordered" evidence="1">
    <location>
        <begin position="1"/>
        <end position="26"/>
    </location>
</feature>
<reference evidence="2" key="1">
    <citation type="submission" date="2021-04" db="EMBL/GenBank/DDBJ databases">
        <authorList>
            <consortium name="Molecular Ecology Group"/>
        </authorList>
    </citation>
    <scope>NUCLEOTIDE SEQUENCE</scope>
</reference>
<organism evidence="2 3">
    <name type="scientific">Candidula unifasciata</name>
    <dbReference type="NCBI Taxonomy" id="100452"/>
    <lineage>
        <taxon>Eukaryota</taxon>
        <taxon>Metazoa</taxon>
        <taxon>Spiralia</taxon>
        <taxon>Lophotrochozoa</taxon>
        <taxon>Mollusca</taxon>
        <taxon>Gastropoda</taxon>
        <taxon>Heterobranchia</taxon>
        <taxon>Euthyneura</taxon>
        <taxon>Panpulmonata</taxon>
        <taxon>Eupulmonata</taxon>
        <taxon>Stylommatophora</taxon>
        <taxon>Helicina</taxon>
        <taxon>Helicoidea</taxon>
        <taxon>Geomitridae</taxon>
        <taxon>Candidula</taxon>
    </lineage>
</organism>
<proteinExistence type="predicted"/>